<keyword evidence="2" id="KW-0396">Initiation factor</keyword>
<protein>
    <submittedName>
        <fullName evidence="2">Translation initiation factor eIF-2B subunit delta</fullName>
    </submittedName>
</protein>
<dbReference type="InterPro" id="IPR042529">
    <property type="entry name" value="IF_2B-like_C"/>
</dbReference>
<reference evidence="2 3" key="1">
    <citation type="journal article" date="2019" name="Int. J. Syst. Evol. Microbiol.">
        <title>The Global Catalogue of Microorganisms (GCM) 10K type strain sequencing project: providing services to taxonomists for standard genome sequencing and annotation.</title>
        <authorList>
            <consortium name="The Broad Institute Genomics Platform"/>
            <consortium name="The Broad Institute Genome Sequencing Center for Infectious Disease"/>
            <person name="Wu L."/>
            <person name="Ma J."/>
        </authorList>
    </citation>
    <scope>NUCLEOTIDE SEQUENCE [LARGE SCALE GENOMIC DNA]</scope>
    <source>
        <strain evidence="2 3">JCM 19585</strain>
    </source>
</reference>
<dbReference type="EMBL" id="BMPF01000003">
    <property type="protein sequence ID" value="GGL39263.1"/>
    <property type="molecule type" value="Genomic_DNA"/>
</dbReference>
<accession>A0A830EXJ2</accession>
<organism evidence="2 3">
    <name type="scientific">Halarchaeum grantii</name>
    <dbReference type="NCBI Taxonomy" id="1193105"/>
    <lineage>
        <taxon>Archaea</taxon>
        <taxon>Methanobacteriati</taxon>
        <taxon>Methanobacteriota</taxon>
        <taxon>Stenosarchaea group</taxon>
        <taxon>Halobacteria</taxon>
        <taxon>Halobacteriales</taxon>
        <taxon>Halobacteriaceae</taxon>
    </lineage>
</organism>
<keyword evidence="2" id="KW-0648">Protein biosynthesis</keyword>
<dbReference type="SUPFAM" id="SSF100950">
    <property type="entry name" value="NagB/RpiA/CoA transferase-like"/>
    <property type="match status" value="1"/>
</dbReference>
<evidence type="ECO:0000313" key="3">
    <source>
        <dbReference type="Proteomes" id="UP000628840"/>
    </source>
</evidence>
<dbReference type="OrthoDB" id="45195at2157"/>
<evidence type="ECO:0000313" key="2">
    <source>
        <dbReference type="EMBL" id="GGL39263.1"/>
    </source>
</evidence>
<dbReference type="Gene3D" id="3.40.50.10470">
    <property type="entry name" value="Translation initiation factor eif-2b, domain 2"/>
    <property type="match status" value="1"/>
</dbReference>
<dbReference type="GO" id="GO:0003743">
    <property type="term" value="F:translation initiation factor activity"/>
    <property type="evidence" value="ECO:0007669"/>
    <property type="project" value="UniProtKB-KW"/>
</dbReference>
<dbReference type="GO" id="GO:0019509">
    <property type="term" value="P:L-methionine salvage from methylthioadenosine"/>
    <property type="evidence" value="ECO:0007669"/>
    <property type="project" value="TreeGrafter"/>
</dbReference>
<dbReference type="Pfam" id="PF01008">
    <property type="entry name" value="IF-2B"/>
    <property type="match status" value="1"/>
</dbReference>
<dbReference type="Proteomes" id="UP000628840">
    <property type="component" value="Unassembled WGS sequence"/>
</dbReference>
<dbReference type="RefSeq" id="WP_188884031.1">
    <property type="nucleotide sequence ID" value="NZ_BMPF01000003.1"/>
</dbReference>
<gene>
    <name evidence="2" type="ORF">GCM10009037_23740</name>
</gene>
<evidence type="ECO:0000256" key="1">
    <source>
        <dbReference type="RuleBase" id="RU003814"/>
    </source>
</evidence>
<dbReference type="InterPro" id="IPR037171">
    <property type="entry name" value="NagB/RpiA_transferase-like"/>
</dbReference>
<dbReference type="PANTHER" id="PTHR43475:SF2">
    <property type="entry name" value="RIBOSE 1,5-BISPHOSPHATE ISOMERASE"/>
    <property type="match status" value="1"/>
</dbReference>
<dbReference type="InterPro" id="IPR027363">
    <property type="entry name" value="M1Pi_N"/>
</dbReference>
<sequence length="283" mass="31187">MIDEAVQDIEEMRSQSASVVAVKAARALEELVHRDHYTVEEGLRSLERNSNALRRASPSHTLLHTTQKRILERVTEPEPTDVEEMTARLRTTIRDVVADVQTSKERAAAEAARTLSDGDTVLTHESSSTVIATLEHALEDGLTLDLYVTEARPRFLGRRTARRLADHDAIDVTVVVDGAAGYCLDECDRVLVGMNCFVDDVVYNRVGTFPIVTAADYHDVPVTVVGSSMKFIGSDFVFENTLRSPAEVLREPADGFSALNPSYDETPIELLDTVVTEDGAMQL</sequence>
<keyword evidence="3" id="KW-1185">Reference proteome</keyword>
<dbReference type="GO" id="GO:0046523">
    <property type="term" value="F:S-methyl-5-thioribose-1-phosphate isomerase activity"/>
    <property type="evidence" value="ECO:0007669"/>
    <property type="project" value="TreeGrafter"/>
</dbReference>
<comment type="similarity">
    <text evidence="1">Belongs to the eIF-2B alpha/beta/delta subunits family.</text>
</comment>
<dbReference type="PANTHER" id="PTHR43475">
    <property type="entry name" value="METHYLTHIORIBOSE-1-PHOSPHATE ISOMERASE"/>
    <property type="match status" value="1"/>
</dbReference>
<dbReference type="AlphaFoldDB" id="A0A830EXJ2"/>
<dbReference type="InterPro" id="IPR000649">
    <property type="entry name" value="IF-2B-related"/>
</dbReference>
<name>A0A830EXJ2_9EURY</name>
<dbReference type="Gene3D" id="1.20.120.420">
    <property type="entry name" value="translation initiation factor eif-2b, domain 1"/>
    <property type="match status" value="1"/>
</dbReference>
<comment type="caution">
    <text evidence="2">The sequence shown here is derived from an EMBL/GenBank/DDBJ whole genome shotgun (WGS) entry which is preliminary data.</text>
</comment>
<proteinExistence type="inferred from homology"/>